<dbReference type="InterPro" id="IPR043502">
    <property type="entry name" value="DNA/RNA_pol_sf"/>
</dbReference>
<organism evidence="2 3">
    <name type="scientific">Crypturellus soui</name>
    <dbReference type="NCBI Taxonomy" id="458187"/>
    <lineage>
        <taxon>Eukaryota</taxon>
        <taxon>Metazoa</taxon>
        <taxon>Chordata</taxon>
        <taxon>Craniata</taxon>
        <taxon>Vertebrata</taxon>
        <taxon>Euteleostomi</taxon>
        <taxon>Archelosauria</taxon>
        <taxon>Archosauria</taxon>
        <taxon>Dinosauria</taxon>
        <taxon>Saurischia</taxon>
        <taxon>Theropoda</taxon>
        <taxon>Coelurosauria</taxon>
        <taxon>Aves</taxon>
        <taxon>Palaeognathae</taxon>
        <taxon>Tinamiformes</taxon>
        <taxon>Tinamidae</taxon>
        <taxon>Crypturellus</taxon>
    </lineage>
</organism>
<feature type="non-terminal residue" evidence="2">
    <location>
        <position position="132"/>
    </location>
</feature>
<dbReference type="PROSITE" id="PS50878">
    <property type="entry name" value="RT_POL"/>
    <property type="match status" value="1"/>
</dbReference>
<feature type="non-terminal residue" evidence="2">
    <location>
        <position position="1"/>
    </location>
</feature>
<dbReference type="OrthoDB" id="9902985at2759"/>
<name>A0A7K4K0E2_9AVES</name>
<reference evidence="2 3" key="1">
    <citation type="submission" date="2019-09" db="EMBL/GenBank/DDBJ databases">
        <title>Bird 10,000 Genomes (B10K) Project - Family phase.</title>
        <authorList>
            <person name="Zhang G."/>
        </authorList>
    </citation>
    <scope>NUCLEOTIDE SEQUENCE [LARGE SCALE GENOMIC DNA]</scope>
    <source>
        <strain evidence="2">B10K-MSB-42743</strain>
        <tissue evidence="2">Heart</tissue>
    </source>
</reference>
<dbReference type="InterPro" id="IPR000477">
    <property type="entry name" value="RT_dom"/>
</dbReference>
<evidence type="ECO:0000259" key="1">
    <source>
        <dbReference type="PROSITE" id="PS50878"/>
    </source>
</evidence>
<dbReference type="Proteomes" id="UP000545332">
    <property type="component" value="Unassembled WGS sequence"/>
</dbReference>
<protein>
    <submittedName>
        <fullName evidence="2">PO21 protein</fullName>
    </submittedName>
</protein>
<dbReference type="PANTHER" id="PTHR47027">
    <property type="entry name" value="REVERSE TRANSCRIPTASE DOMAIN-CONTAINING PROTEIN"/>
    <property type="match status" value="1"/>
</dbReference>
<dbReference type="AlphaFoldDB" id="A0A7K4K0E2"/>
<accession>A0A7K4K0E2</accession>
<dbReference type="SUPFAM" id="SSF56672">
    <property type="entry name" value="DNA/RNA polymerases"/>
    <property type="match status" value="1"/>
</dbReference>
<dbReference type="Pfam" id="PF00078">
    <property type="entry name" value="RVT_1"/>
    <property type="match status" value="1"/>
</dbReference>
<feature type="domain" description="Reverse transcriptase" evidence="1">
    <location>
        <begin position="1"/>
        <end position="132"/>
    </location>
</feature>
<keyword evidence="3" id="KW-1185">Reference proteome</keyword>
<dbReference type="EMBL" id="VWPX01002502">
    <property type="protein sequence ID" value="NWI09426.1"/>
    <property type="molecule type" value="Genomic_DNA"/>
</dbReference>
<evidence type="ECO:0000313" key="3">
    <source>
        <dbReference type="Proteomes" id="UP000545332"/>
    </source>
</evidence>
<sequence length="132" mass="14652">KAFDSVSHRHIFHVLGQKGVDDHIINIIKDLYTNAGTTLELGPRRSGYIKILGGVKQGDPLSPILFNLALDPLLCKLEELDLGFKYGEQLISSLAFADDLALLSDSWESMQQSIEVVEEFCRLTGLRVQAPK</sequence>
<evidence type="ECO:0000313" key="2">
    <source>
        <dbReference type="EMBL" id="NWI09426.1"/>
    </source>
</evidence>
<comment type="caution">
    <text evidence="2">The sequence shown here is derived from an EMBL/GenBank/DDBJ whole genome shotgun (WGS) entry which is preliminary data.</text>
</comment>
<proteinExistence type="predicted"/>
<dbReference type="PANTHER" id="PTHR47027:SF20">
    <property type="entry name" value="REVERSE TRANSCRIPTASE-LIKE PROTEIN WITH RNA-DIRECTED DNA POLYMERASE DOMAIN"/>
    <property type="match status" value="1"/>
</dbReference>
<gene>
    <name evidence="2" type="primary">Po21_0</name>
    <name evidence="2" type="ORF">CRYSOU_R15715</name>
</gene>